<dbReference type="GO" id="GO:0000045">
    <property type="term" value="P:autophagosome assembly"/>
    <property type="evidence" value="ECO:0007669"/>
    <property type="project" value="TreeGrafter"/>
</dbReference>
<dbReference type="Gene3D" id="1.10.418.40">
    <property type="entry name" value="Autophagy protein 6/Beclin 1"/>
    <property type="match status" value="1"/>
</dbReference>
<sequence>MGDETVCFMCTKCNQLIKLDSSFDAIDSNTLQDLVGTSQNLLNLAHENQDPIGNDAEVSESSSSDDKPPQEHDVMSSGSDKTNAATESVHSIYDNNTVSTTTDHTVTCQESTNSFTFIGETNGVSMETLSHGMKTIVRLFDIVSGNSNMEHPLCEECTETLVEQLKRESDRCTEECDQYRDYLKTIESSDKNDSVEQLAEELEKLKTEEKLLLSQLDETERERQDVEKEIIGIEKQKQQICKEEEKHMQEYSELRAQQLELEEEQCSADKQLAHVETQLKKLSKTNVFNATFHIWHQGHFGTINGFRLGRLPGMHIEWTEINAAWGQVVLLLSSLAKKMGLRFKRYKLVPFGNHSYLESLDDKSKDLPLYGSGGLRFLWDTKFDQAMVAFLDCLQQFKEEVEGNSGFALPYRMEKGKIEDTGGSGASYSIKMQFNSEEQWTKALKFMLTNLKWGLAWVSTQFAPT</sequence>
<keyword evidence="2 3" id="KW-0175">Coiled coil</keyword>
<dbReference type="InterPro" id="IPR038274">
    <property type="entry name" value="Atg6/Beclin_C_sf"/>
</dbReference>
<evidence type="ECO:0000259" key="5">
    <source>
        <dbReference type="Pfam" id="PF04111"/>
    </source>
</evidence>
<protein>
    <submittedName>
        <fullName evidence="7">Beclin-1</fullName>
    </submittedName>
</protein>
<feature type="compositionally biased region" description="Basic and acidic residues" evidence="4">
    <location>
        <begin position="64"/>
        <end position="74"/>
    </location>
</feature>
<dbReference type="InterPro" id="IPR041691">
    <property type="entry name" value="Atg6/beclin_CC"/>
</dbReference>
<feature type="region of interest" description="Disordered" evidence="4">
    <location>
        <begin position="49"/>
        <end position="85"/>
    </location>
</feature>
<dbReference type="GO" id="GO:0006995">
    <property type="term" value="P:cellular response to nitrogen starvation"/>
    <property type="evidence" value="ECO:0007669"/>
    <property type="project" value="TreeGrafter"/>
</dbReference>
<comment type="similarity">
    <text evidence="1">Belongs to the beclin family.</text>
</comment>
<evidence type="ECO:0000256" key="1">
    <source>
        <dbReference type="ARBA" id="ARBA00005965"/>
    </source>
</evidence>
<dbReference type="GO" id="GO:0034272">
    <property type="term" value="C:phosphatidylinositol 3-kinase complex, class III, type II"/>
    <property type="evidence" value="ECO:0007669"/>
    <property type="project" value="TreeGrafter"/>
</dbReference>
<dbReference type="GO" id="GO:0000407">
    <property type="term" value="C:phagophore assembly site"/>
    <property type="evidence" value="ECO:0007669"/>
    <property type="project" value="TreeGrafter"/>
</dbReference>
<evidence type="ECO:0000256" key="4">
    <source>
        <dbReference type="SAM" id="MobiDB-lite"/>
    </source>
</evidence>
<dbReference type="FunFam" id="1.10.418.40:FF:000001">
    <property type="entry name" value="beclin-1 isoform X1"/>
    <property type="match status" value="1"/>
</dbReference>
<evidence type="ECO:0000256" key="2">
    <source>
        <dbReference type="ARBA" id="ARBA00023054"/>
    </source>
</evidence>
<dbReference type="InterPro" id="IPR040455">
    <property type="entry name" value="Atg6_BARA"/>
</dbReference>
<evidence type="ECO:0000256" key="3">
    <source>
        <dbReference type="SAM" id="Coils"/>
    </source>
</evidence>
<organism evidence="7">
    <name type="scientific">Phallusia mammillata</name>
    <dbReference type="NCBI Taxonomy" id="59560"/>
    <lineage>
        <taxon>Eukaryota</taxon>
        <taxon>Metazoa</taxon>
        <taxon>Chordata</taxon>
        <taxon>Tunicata</taxon>
        <taxon>Ascidiacea</taxon>
        <taxon>Phlebobranchia</taxon>
        <taxon>Ascidiidae</taxon>
        <taxon>Phallusia</taxon>
    </lineage>
</organism>
<dbReference type="GO" id="GO:0030674">
    <property type="term" value="F:protein-macromolecule adaptor activity"/>
    <property type="evidence" value="ECO:0007669"/>
    <property type="project" value="TreeGrafter"/>
</dbReference>
<dbReference type="Pfam" id="PF17675">
    <property type="entry name" value="APG6_N"/>
    <property type="match status" value="1"/>
</dbReference>
<dbReference type="GO" id="GO:0000423">
    <property type="term" value="P:mitophagy"/>
    <property type="evidence" value="ECO:0007669"/>
    <property type="project" value="TreeGrafter"/>
</dbReference>
<feature type="domain" description="Atg6 BARA" evidence="5">
    <location>
        <begin position="282"/>
        <end position="459"/>
    </location>
</feature>
<dbReference type="GO" id="GO:0043548">
    <property type="term" value="F:phosphatidylinositol 3-kinase binding"/>
    <property type="evidence" value="ECO:0007669"/>
    <property type="project" value="TreeGrafter"/>
</dbReference>
<dbReference type="PANTHER" id="PTHR12768">
    <property type="entry name" value="BECLIN 1"/>
    <property type="match status" value="1"/>
</dbReference>
<dbReference type="GO" id="GO:0045324">
    <property type="term" value="P:late endosome to vacuole transport"/>
    <property type="evidence" value="ECO:0007669"/>
    <property type="project" value="TreeGrafter"/>
</dbReference>
<feature type="domain" description="Atg6/beclin coiled-coil" evidence="6">
    <location>
        <begin position="152"/>
        <end position="279"/>
    </location>
</feature>
<reference evidence="7" key="1">
    <citation type="submission" date="2020-04" db="EMBL/GenBank/DDBJ databases">
        <authorList>
            <person name="Neveu A P."/>
        </authorList>
    </citation>
    <scope>NUCLEOTIDE SEQUENCE</scope>
    <source>
        <tissue evidence="7">Whole embryo</tissue>
    </source>
</reference>
<dbReference type="PANTHER" id="PTHR12768:SF4">
    <property type="entry name" value="BECLIN-1"/>
    <property type="match status" value="1"/>
</dbReference>
<dbReference type="EMBL" id="LR783304">
    <property type="protein sequence ID" value="CAB3225355.1"/>
    <property type="molecule type" value="mRNA"/>
</dbReference>
<evidence type="ECO:0000259" key="6">
    <source>
        <dbReference type="Pfam" id="PF17675"/>
    </source>
</evidence>
<gene>
    <name evidence="7" type="primary">Becn1</name>
</gene>
<dbReference type="InterPro" id="IPR007243">
    <property type="entry name" value="Atg6/Beclin"/>
</dbReference>
<accession>A0A6F9D825</accession>
<dbReference type="GO" id="GO:0034271">
    <property type="term" value="C:phosphatidylinositol 3-kinase complex, class III, type I"/>
    <property type="evidence" value="ECO:0007669"/>
    <property type="project" value="TreeGrafter"/>
</dbReference>
<feature type="coiled-coil region" evidence="3">
    <location>
        <begin position="162"/>
        <end position="264"/>
    </location>
</feature>
<dbReference type="Pfam" id="PF04111">
    <property type="entry name" value="APG6"/>
    <property type="match status" value="1"/>
</dbReference>
<name>A0A6F9D825_9ASCI</name>
<proteinExistence type="evidence at transcript level"/>
<feature type="compositionally biased region" description="Polar residues" evidence="4">
    <location>
        <begin position="76"/>
        <end position="85"/>
    </location>
</feature>
<evidence type="ECO:0000313" key="7">
    <source>
        <dbReference type="EMBL" id="CAB3225355.1"/>
    </source>
</evidence>
<dbReference type="AlphaFoldDB" id="A0A6F9D825"/>